<keyword evidence="2" id="KW-0235">DNA replication</keyword>
<name>A0A0D7A9R0_9AGAR</name>
<dbReference type="PANTHER" id="PTHR12705:SF0">
    <property type="entry name" value="ORIGIN RECOGNITION COMPLEX SUBUNIT 5"/>
    <property type="match status" value="1"/>
</dbReference>
<comment type="subcellular location">
    <subcellularLocation>
        <location evidence="1">Nucleus</location>
    </subcellularLocation>
</comment>
<dbReference type="Pfam" id="PF14630">
    <property type="entry name" value="ORC5_C"/>
    <property type="match status" value="1"/>
</dbReference>
<keyword evidence="7" id="KW-1185">Reference proteome</keyword>
<evidence type="ECO:0000256" key="1">
    <source>
        <dbReference type="ARBA" id="ARBA00004123"/>
    </source>
</evidence>
<proteinExistence type="predicted"/>
<dbReference type="PANTHER" id="PTHR12705">
    <property type="entry name" value="ORIGIN RECOGNITION COMPLEX SUBUNIT 5"/>
    <property type="match status" value="1"/>
</dbReference>
<protein>
    <recommendedName>
        <fullName evidence="8">Origin recognition complex subunit 5</fullName>
    </recommendedName>
</protein>
<dbReference type="AlphaFoldDB" id="A0A0D7A9R0"/>
<reference evidence="6 7" key="1">
    <citation type="journal article" date="2015" name="Fungal Genet. Biol.">
        <title>Evolution of novel wood decay mechanisms in Agaricales revealed by the genome sequences of Fistulina hepatica and Cylindrobasidium torrendii.</title>
        <authorList>
            <person name="Floudas D."/>
            <person name="Held B.W."/>
            <person name="Riley R."/>
            <person name="Nagy L.G."/>
            <person name="Koehler G."/>
            <person name="Ransdell A.S."/>
            <person name="Younus H."/>
            <person name="Chow J."/>
            <person name="Chiniquy J."/>
            <person name="Lipzen A."/>
            <person name="Tritt A."/>
            <person name="Sun H."/>
            <person name="Haridas S."/>
            <person name="LaButti K."/>
            <person name="Ohm R.A."/>
            <person name="Kues U."/>
            <person name="Blanchette R.A."/>
            <person name="Grigoriev I.V."/>
            <person name="Minto R.E."/>
            <person name="Hibbett D.S."/>
        </authorList>
    </citation>
    <scope>NUCLEOTIDE SEQUENCE [LARGE SCALE GENOMIC DNA]</scope>
    <source>
        <strain evidence="6 7">ATCC 64428</strain>
    </source>
</reference>
<accession>A0A0D7A9R0</accession>
<evidence type="ECO:0000259" key="5">
    <source>
        <dbReference type="Pfam" id="PF21639"/>
    </source>
</evidence>
<keyword evidence="3" id="KW-0539">Nucleus</keyword>
<dbReference type="Pfam" id="PF21639">
    <property type="entry name" value="ORC5_lid"/>
    <property type="match status" value="1"/>
</dbReference>
<dbReference type="OrthoDB" id="365981at2759"/>
<evidence type="ECO:0000313" key="6">
    <source>
        <dbReference type="EMBL" id="KIY47747.1"/>
    </source>
</evidence>
<evidence type="ECO:0000313" key="7">
    <source>
        <dbReference type="Proteomes" id="UP000054144"/>
    </source>
</evidence>
<sequence>MDFSAETQRLSSYDHLRDQLAFLLSSSGGPPFIFVHDPATLRTTAGVLTSTLSGLSHVLYSYSDAVSCFSSRILYVTVLNSLMKWSPSWDDGCSNWGEDRGDDSFDAFLHALRTIVRGKVKEGSVPRVVLAINRADRMSDFLPELIVPLTRLSELAQINITVIFLSQVRWKDMRPSLGASPDPFYIDVFTSSEEDLERYLTSLYSPAVTPYHPNLRSCYTGFASLVYQVCRAYITDPLELQYIIAARWPGYVQPLLDEHRRHVQGNEDINIAPPSEDMRMRLNKHFGTSISHALETLYPRLTHAGAWAAAHKPPPDLLHNLPTPASQAITPPSPLEDLPRMSMFILVAAFLASTNPPKSDLRMFGRGVDEKKHRRRITRVARKTGPTKVPQRLQGPMTFPLDRLVAILGALLEEYDADDRPLAPQYTIPGEYTDMEIRRVGIQTAIAHLATMRLLDRITPVDRLDGPPTLKCRLSYEDALVLARRLKVPLNDLLWDPV</sequence>
<dbReference type="EMBL" id="KN881929">
    <property type="protein sequence ID" value="KIY47747.1"/>
    <property type="molecule type" value="Genomic_DNA"/>
</dbReference>
<evidence type="ECO:0000256" key="3">
    <source>
        <dbReference type="ARBA" id="ARBA00023242"/>
    </source>
</evidence>
<evidence type="ECO:0000256" key="2">
    <source>
        <dbReference type="ARBA" id="ARBA00022705"/>
    </source>
</evidence>
<dbReference type="InterPro" id="IPR047088">
    <property type="entry name" value="ORC5_C"/>
</dbReference>
<evidence type="ECO:0000259" key="4">
    <source>
        <dbReference type="Pfam" id="PF14630"/>
    </source>
</evidence>
<organism evidence="6 7">
    <name type="scientific">Fistulina hepatica ATCC 64428</name>
    <dbReference type="NCBI Taxonomy" id="1128425"/>
    <lineage>
        <taxon>Eukaryota</taxon>
        <taxon>Fungi</taxon>
        <taxon>Dikarya</taxon>
        <taxon>Basidiomycota</taxon>
        <taxon>Agaricomycotina</taxon>
        <taxon>Agaricomycetes</taxon>
        <taxon>Agaricomycetidae</taxon>
        <taxon>Agaricales</taxon>
        <taxon>Fistulinaceae</taxon>
        <taxon>Fistulina</taxon>
    </lineage>
</organism>
<evidence type="ECO:0008006" key="8">
    <source>
        <dbReference type="Google" id="ProtNLM"/>
    </source>
</evidence>
<dbReference type="GO" id="GO:0003688">
    <property type="term" value="F:DNA replication origin binding"/>
    <property type="evidence" value="ECO:0007669"/>
    <property type="project" value="TreeGrafter"/>
</dbReference>
<dbReference type="InterPro" id="IPR048866">
    <property type="entry name" value="ORC5_lid"/>
</dbReference>
<dbReference type="Proteomes" id="UP000054144">
    <property type="component" value="Unassembled WGS sequence"/>
</dbReference>
<dbReference type="GO" id="GO:0006270">
    <property type="term" value="P:DNA replication initiation"/>
    <property type="evidence" value="ECO:0007669"/>
    <property type="project" value="TreeGrafter"/>
</dbReference>
<dbReference type="GO" id="GO:0005664">
    <property type="term" value="C:nuclear origin of replication recognition complex"/>
    <property type="evidence" value="ECO:0007669"/>
    <property type="project" value="TreeGrafter"/>
</dbReference>
<feature type="domain" description="Origin recognition complex subunit 5 C-terminal" evidence="4">
    <location>
        <begin position="338"/>
        <end position="494"/>
    </location>
</feature>
<dbReference type="InterPro" id="IPR020796">
    <property type="entry name" value="ORC5"/>
</dbReference>
<gene>
    <name evidence="6" type="ORF">FISHEDRAFT_44824</name>
</gene>
<feature type="domain" description="ORC5 lid" evidence="5">
    <location>
        <begin position="219"/>
        <end position="260"/>
    </location>
</feature>